<dbReference type="Pfam" id="PF03180">
    <property type="entry name" value="Lipoprotein_9"/>
    <property type="match status" value="1"/>
</dbReference>
<evidence type="ECO:0000256" key="7">
    <source>
        <dbReference type="SAM" id="SignalP"/>
    </source>
</evidence>
<dbReference type="PANTHER" id="PTHR30429">
    <property type="entry name" value="D-METHIONINE-BINDING LIPOPROTEIN METQ"/>
    <property type="match status" value="1"/>
</dbReference>
<accession>A0ABM6JV60</accession>
<evidence type="ECO:0000256" key="4">
    <source>
        <dbReference type="ARBA" id="ARBA00023139"/>
    </source>
</evidence>
<dbReference type="SUPFAM" id="SSF53850">
    <property type="entry name" value="Periplasmic binding protein-like II"/>
    <property type="match status" value="1"/>
</dbReference>
<keyword evidence="9" id="KW-1185">Reference proteome</keyword>
<organism evidence="8 9">
    <name type="scientific">Sporosarcina ureae</name>
    <dbReference type="NCBI Taxonomy" id="1571"/>
    <lineage>
        <taxon>Bacteria</taxon>
        <taxon>Bacillati</taxon>
        <taxon>Bacillota</taxon>
        <taxon>Bacilli</taxon>
        <taxon>Bacillales</taxon>
        <taxon>Caryophanaceae</taxon>
        <taxon>Sporosarcina</taxon>
    </lineage>
</organism>
<reference evidence="8 9" key="1">
    <citation type="submission" date="2016-04" db="EMBL/GenBank/DDBJ databases">
        <title>Comparative Genomics and Epigenetics of Sporosarcina ureae.</title>
        <authorList>
            <person name="Oliver A.S."/>
            <person name="Cooper K.K."/>
        </authorList>
    </citation>
    <scope>NUCLEOTIDE SEQUENCE [LARGE SCALE GENOMIC DNA]</scope>
    <source>
        <strain evidence="8 9">S204</strain>
    </source>
</reference>
<keyword evidence="4" id="KW-0564">Palmitate</keyword>
<protein>
    <recommendedName>
        <fullName evidence="6">Lipoprotein</fullName>
    </recommendedName>
</protein>
<dbReference type="Proteomes" id="UP000192486">
    <property type="component" value="Chromosome"/>
</dbReference>
<comment type="similarity">
    <text evidence="6">Belongs to the nlpA lipoprotein family.</text>
</comment>
<proteinExistence type="inferred from homology"/>
<comment type="subcellular location">
    <subcellularLocation>
        <location evidence="1">Membrane</location>
        <topology evidence="1">Lipid-anchor</topology>
    </subcellularLocation>
</comment>
<dbReference type="EMBL" id="CP015108">
    <property type="protein sequence ID" value="ARF13948.1"/>
    <property type="molecule type" value="Genomic_DNA"/>
</dbReference>
<evidence type="ECO:0000256" key="1">
    <source>
        <dbReference type="ARBA" id="ARBA00004635"/>
    </source>
</evidence>
<feature type="chain" id="PRO_5045077971" description="Lipoprotein" evidence="7">
    <location>
        <begin position="19"/>
        <end position="274"/>
    </location>
</feature>
<evidence type="ECO:0000256" key="5">
    <source>
        <dbReference type="ARBA" id="ARBA00023288"/>
    </source>
</evidence>
<evidence type="ECO:0000313" key="8">
    <source>
        <dbReference type="EMBL" id="ARF13948.1"/>
    </source>
</evidence>
<dbReference type="PIRSF" id="PIRSF002854">
    <property type="entry name" value="MetQ"/>
    <property type="match status" value="1"/>
</dbReference>
<dbReference type="PANTHER" id="PTHR30429:SF0">
    <property type="entry name" value="METHIONINE-BINDING LIPOPROTEIN METQ"/>
    <property type="match status" value="1"/>
</dbReference>
<keyword evidence="3" id="KW-0472">Membrane</keyword>
<sequence length="274" mass="30198">MKKLVLTIILTALVAALAACGGEKSTEKSDDDKNLHFGATAGPYSDMLKKAIQPGLEEKGYTVKITEFSDYIQPNISLDSGDIDANLFQNITYLENFEKENNMELSELIIVPTAPLGIYSNKYKSLEEIEDGSTITIPNDPVNAARTLYVLEDAGLVKMDEEIDQLTASEKDITENPKNLVIQPVEAGQLPRSVEGSDLAAVPGNFAIAANMDLLEALALEDMPDRFRNVVAVKTENVEKQFAKDIMEVIESEQFLEVIESEFKGFGKPAWMEK</sequence>
<keyword evidence="2 7" id="KW-0732">Signal</keyword>
<evidence type="ECO:0000256" key="3">
    <source>
        <dbReference type="ARBA" id="ARBA00023136"/>
    </source>
</evidence>
<dbReference type="Gene3D" id="3.40.190.10">
    <property type="entry name" value="Periplasmic binding protein-like II"/>
    <property type="match status" value="2"/>
</dbReference>
<dbReference type="PROSITE" id="PS51257">
    <property type="entry name" value="PROKAR_LIPOPROTEIN"/>
    <property type="match status" value="1"/>
</dbReference>
<evidence type="ECO:0000256" key="6">
    <source>
        <dbReference type="PIRNR" id="PIRNR002854"/>
    </source>
</evidence>
<dbReference type="RefSeq" id="WP_029054263.1">
    <property type="nucleotide sequence ID" value="NZ_CP015108.1"/>
</dbReference>
<gene>
    <name evidence="8" type="ORF">SporoS204_07200</name>
</gene>
<evidence type="ECO:0000256" key="2">
    <source>
        <dbReference type="ARBA" id="ARBA00022729"/>
    </source>
</evidence>
<feature type="signal peptide" evidence="7">
    <location>
        <begin position="1"/>
        <end position="18"/>
    </location>
</feature>
<keyword evidence="5 6" id="KW-0449">Lipoprotein</keyword>
<evidence type="ECO:0000313" key="9">
    <source>
        <dbReference type="Proteomes" id="UP000192486"/>
    </source>
</evidence>
<name>A0ABM6JV60_SPOUR</name>
<dbReference type="InterPro" id="IPR004872">
    <property type="entry name" value="Lipoprotein_NlpA"/>
</dbReference>